<protein>
    <submittedName>
        <fullName evidence="2">Uncharacterized protein</fullName>
    </submittedName>
</protein>
<reference evidence="2 3" key="1">
    <citation type="submission" date="2012-08" db="EMBL/GenBank/DDBJ databases">
        <title>Oryza genome evolution.</title>
        <authorList>
            <person name="Wing R.A."/>
        </authorList>
    </citation>
    <scope>NUCLEOTIDE SEQUENCE</scope>
</reference>
<evidence type="ECO:0000313" key="3">
    <source>
        <dbReference type="Proteomes" id="UP000032180"/>
    </source>
</evidence>
<keyword evidence="3" id="KW-1185">Reference proteome</keyword>
<organism evidence="2 3">
    <name type="scientific">Leersia perrieri</name>
    <dbReference type="NCBI Taxonomy" id="77586"/>
    <lineage>
        <taxon>Eukaryota</taxon>
        <taxon>Viridiplantae</taxon>
        <taxon>Streptophyta</taxon>
        <taxon>Embryophyta</taxon>
        <taxon>Tracheophyta</taxon>
        <taxon>Spermatophyta</taxon>
        <taxon>Magnoliopsida</taxon>
        <taxon>Liliopsida</taxon>
        <taxon>Poales</taxon>
        <taxon>Poaceae</taxon>
        <taxon>BOP clade</taxon>
        <taxon>Oryzoideae</taxon>
        <taxon>Oryzeae</taxon>
        <taxon>Oryzinae</taxon>
        <taxon>Leersia</taxon>
    </lineage>
</organism>
<accession>A0A0D9V568</accession>
<dbReference type="AlphaFoldDB" id="A0A0D9V568"/>
<feature type="compositionally biased region" description="Basic residues" evidence="1">
    <location>
        <begin position="68"/>
        <end position="89"/>
    </location>
</feature>
<proteinExistence type="predicted"/>
<feature type="region of interest" description="Disordered" evidence="1">
    <location>
        <begin position="40"/>
        <end position="131"/>
    </location>
</feature>
<evidence type="ECO:0000313" key="2">
    <source>
        <dbReference type="EnsemblPlants" id="LPERR01G25370.1"/>
    </source>
</evidence>
<dbReference type="Gramene" id="LPERR01G25370.1">
    <property type="protein sequence ID" value="LPERR01G25370.1"/>
    <property type="gene ID" value="LPERR01G25370"/>
</dbReference>
<dbReference type="EnsemblPlants" id="LPERR01G25370.2">
    <property type="protein sequence ID" value="LPERR01G25370.2"/>
    <property type="gene ID" value="LPERR01G25370"/>
</dbReference>
<name>A0A0D9V568_9ORYZ</name>
<sequence length="190" mass="21225">MGAPNAAEKTARCVATSPLLFACMCAQTRGRSRLSAVSSFNEPGHTQHGVAQVAEVAARRPSGPRPQRERRRLPFRSPPRHHQVGRHHRADVVGLQVDAAPPSHRRRGNVHRPRDCGGRMTDLAPPSRRRHSRRWRRDVAVARLVVVIRKQHLGLVQLLSGRHAHAQNPPAVRSIARRLPVIDAKLRSTR</sequence>
<reference evidence="2 3" key="2">
    <citation type="submission" date="2013-12" db="EMBL/GenBank/DDBJ databases">
        <authorList>
            <person name="Yu Y."/>
            <person name="Lee S."/>
            <person name="de Baynast K."/>
            <person name="Wissotski M."/>
            <person name="Liu L."/>
            <person name="Talag J."/>
            <person name="Goicoechea J."/>
            <person name="Angelova A."/>
            <person name="Jetty R."/>
            <person name="Kudrna D."/>
            <person name="Golser W."/>
            <person name="Rivera L."/>
            <person name="Zhang J."/>
            <person name="Wing R."/>
        </authorList>
    </citation>
    <scope>NUCLEOTIDE SEQUENCE</scope>
</reference>
<reference evidence="2" key="3">
    <citation type="submission" date="2015-04" db="UniProtKB">
        <authorList>
            <consortium name="EnsemblPlants"/>
        </authorList>
    </citation>
    <scope>IDENTIFICATION</scope>
</reference>
<dbReference type="EnsemblPlants" id="LPERR01G25370.1">
    <property type="protein sequence ID" value="LPERR01G25370.1"/>
    <property type="gene ID" value="LPERR01G25370"/>
</dbReference>
<dbReference type="Gramene" id="LPERR01G25370.2">
    <property type="protein sequence ID" value="LPERR01G25370.2"/>
    <property type="gene ID" value="LPERR01G25370"/>
</dbReference>
<dbReference type="Proteomes" id="UP000032180">
    <property type="component" value="Chromosome 1"/>
</dbReference>
<dbReference type="HOGENOM" id="CLU_1429959_0_0_1"/>
<evidence type="ECO:0000256" key="1">
    <source>
        <dbReference type="SAM" id="MobiDB-lite"/>
    </source>
</evidence>